<keyword evidence="1" id="KW-0378">Hydrolase</keyword>
<keyword evidence="5" id="KW-1185">Reference proteome</keyword>
<feature type="domain" description="Carboxylesterase type B" evidence="3">
    <location>
        <begin position="144"/>
        <end position="369"/>
    </location>
</feature>
<evidence type="ECO:0000256" key="2">
    <source>
        <dbReference type="SAM" id="MobiDB-lite"/>
    </source>
</evidence>
<dbReference type="InterPro" id="IPR002018">
    <property type="entry name" value="CarbesteraseB"/>
</dbReference>
<comment type="caution">
    <text evidence="4">The sequence shown here is derived from an EMBL/GenBank/DDBJ whole genome shotgun (WGS) entry which is preliminary data.</text>
</comment>
<organism evidence="4 5">
    <name type="scientific">Rubellimicrobium roseum</name>
    <dbReference type="NCBI Taxonomy" id="687525"/>
    <lineage>
        <taxon>Bacteria</taxon>
        <taxon>Pseudomonadati</taxon>
        <taxon>Pseudomonadota</taxon>
        <taxon>Alphaproteobacteria</taxon>
        <taxon>Rhodobacterales</taxon>
        <taxon>Roseobacteraceae</taxon>
        <taxon>Rubellimicrobium</taxon>
    </lineage>
</organism>
<dbReference type="GO" id="GO:0052689">
    <property type="term" value="F:carboxylic ester hydrolase activity"/>
    <property type="evidence" value="ECO:0007669"/>
    <property type="project" value="TreeGrafter"/>
</dbReference>
<dbReference type="InterPro" id="IPR050654">
    <property type="entry name" value="AChE-related_enzymes"/>
</dbReference>
<evidence type="ECO:0000313" key="5">
    <source>
        <dbReference type="Proteomes" id="UP000305709"/>
    </source>
</evidence>
<dbReference type="PANTHER" id="PTHR43918">
    <property type="entry name" value="ACETYLCHOLINESTERASE"/>
    <property type="match status" value="1"/>
</dbReference>
<evidence type="ECO:0000256" key="1">
    <source>
        <dbReference type="ARBA" id="ARBA00022801"/>
    </source>
</evidence>
<protein>
    <recommendedName>
        <fullName evidence="3">Carboxylesterase type B domain-containing protein</fullName>
    </recommendedName>
</protein>
<feature type="compositionally biased region" description="Basic residues" evidence="2">
    <location>
        <begin position="120"/>
        <end position="129"/>
    </location>
</feature>
<dbReference type="EMBL" id="VDFV01000023">
    <property type="protein sequence ID" value="TNC68782.1"/>
    <property type="molecule type" value="Genomic_DNA"/>
</dbReference>
<reference evidence="4 5" key="1">
    <citation type="submission" date="2019-06" db="EMBL/GenBank/DDBJ databases">
        <authorList>
            <person name="Jiang L."/>
        </authorList>
    </citation>
    <scope>NUCLEOTIDE SEQUENCE [LARGE SCALE GENOMIC DNA]</scope>
    <source>
        <strain evidence="4 5">YIM 48858</strain>
    </source>
</reference>
<sequence>MVRSLWGRRGCIHLLCTTGGQEPTRRGSPQEVKPRPSPAGDRDSPARTSMDGLGRKTRRKRLFPEGGWDCRSCKGRHDLGQTTGPKKPSPSGGWDSPARKSTDGPSRPGRLKETVPQRGTRGRGRMRSRPHVLDMAYGGTVPLPAHDTTFLPDVPRGSIAAGTFAPVPVLMGATRDEGRFFSESLDQAGYEGWVRSIFGERADKVLELYPWPSEADEFAGDYLSAAILTDSGQIYGIGGFPNLQLTRDLAAHVPTYAYEFAHREGPGPMAGYGTYVWGAAHTAELPYLFPSFDMGTPIAPSFDEGEQALAAEMKVRWGAFVKGGTLDAAGLAPWPAFNEGGQVASLRAGGASVAVPVADVKSEHNCAFWDGL</sequence>
<dbReference type="Gene3D" id="3.40.50.1820">
    <property type="entry name" value="alpha/beta hydrolase"/>
    <property type="match status" value="1"/>
</dbReference>
<dbReference type="SUPFAM" id="SSF53474">
    <property type="entry name" value="alpha/beta-Hydrolases"/>
    <property type="match status" value="1"/>
</dbReference>
<gene>
    <name evidence="4" type="ORF">FHG71_14245</name>
</gene>
<evidence type="ECO:0000259" key="3">
    <source>
        <dbReference type="Pfam" id="PF00135"/>
    </source>
</evidence>
<dbReference type="AlphaFoldDB" id="A0A5C4NAE7"/>
<dbReference type="InterPro" id="IPR029058">
    <property type="entry name" value="AB_hydrolase_fold"/>
</dbReference>
<proteinExistence type="predicted"/>
<accession>A0A5C4NAE7</accession>
<evidence type="ECO:0000313" key="4">
    <source>
        <dbReference type="EMBL" id="TNC68782.1"/>
    </source>
</evidence>
<dbReference type="Pfam" id="PF00135">
    <property type="entry name" value="COesterase"/>
    <property type="match status" value="1"/>
</dbReference>
<name>A0A5C4NAE7_9RHOB</name>
<dbReference type="Proteomes" id="UP000305709">
    <property type="component" value="Unassembled WGS sequence"/>
</dbReference>
<feature type="region of interest" description="Disordered" evidence="2">
    <location>
        <begin position="17"/>
        <end position="129"/>
    </location>
</feature>
<dbReference type="PANTHER" id="PTHR43918:SF4">
    <property type="entry name" value="CARBOXYLIC ESTER HYDROLASE"/>
    <property type="match status" value="1"/>
</dbReference>
<dbReference type="OrthoDB" id="9775851at2"/>